<keyword evidence="4" id="KW-0560">Oxidoreductase</keyword>
<dbReference type="PANTHER" id="PTHR10869">
    <property type="entry name" value="PROLYL 4-HYDROXYLASE ALPHA SUBUNIT"/>
    <property type="match status" value="1"/>
</dbReference>
<dbReference type="EMBL" id="HBEF01016036">
    <property type="protein sequence ID" value="CAD8337893.1"/>
    <property type="molecule type" value="Transcribed_RNA"/>
</dbReference>
<feature type="domain" description="Fe2OG dioxygenase" evidence="8">
    <location>
        <begin position="245"/>
        <end position="336"/>
    </location>
</feature>
<organism evidence="9">
    <name type="scientific">Craspedostauros australis</name>
    <dbReference type="NCBI Taxonomy" id="1486917"/>
    <lineage>
        <taxon>Eukaryota</taxon>
        <taxon>Sar</taxon>
        <taxon>Stramenopiles</taxon>
        <taxon>Ochrophyta</taxon>
        <taxon>Bacillariophyta</taxon>
        <taxon>Bacillariophyceae</taxon>
        <taxon>Bacillariophycidae</taxon>
        <taxon>Naviculales</taxon>
        <taxon>Naviculaceae</taxon>
        <taxon>Craspedostauros</taxon>
    </lineage>
</organism>
<keyword evidence="3" id="KW-0223">Dioxygenase</keyword>
<feature type="chain" id="PRO_5031304451" description="Fe2OG dioxygenase domain-containing protein" evidence="7">
    <location>
        <begin position="27"/>
        <end position="359"/>
    </location>
</feature>
<accession>A0A7R9ZNK8</accession>
<dbReference type="AlphaFoldDB" id="A0A7R9ZNK8"/>
<dbReference type="InterPro" id="IPR005123">
    <property type="entry name" value="Oxoglu/Fe-dep_dioxygenase_dom"/>
</dbReference>
<sequence length="359" mass="39474">MKKKIGTCPTIAIAAVLFHSAVLTDANNQQTGFPSCFVQHKTNNARSLMISSARFAPIASPATSFTRLASTAEQVSAVPAIIQDTWGMQPNLRAFPGASFALGVHAENGHSQSSPPILEIPNFLAADECAFLRNWATQAIQNGAQECDDYLNARVNKEIEQDGITQEGKQLIEEHLTTDGSGSSSSTNGENGQAPALKATDTGGFRLRVDQEVIETLLKSRILQLMSMERDFVYEEGAWIRPTPKTVVVRDCTIVYYDHGDGVPPHVDGKDATLLLYLNTLPEGVGGRTVFPEDDFAQLPQEGTALLYRSKTELLHYSEAMSQRHEKWIMQFLLDYDHDYQPGDTIVDFSTGTSYVWEG</sequence>
<protein>
    <recommendedName>
        <fullName evidence="8">Fe2OG dioxygenase domain-containing protein</fullName>
    </recommendedName>
</protein>
<feature type="signal peptide" evidence="7">
    <location>
        <begin position="1"/>
        <end position="26"/>
    </location>
</feature>
<dbReference type="Gene3D" id="2.60.120.620">
    <property type="entry name" value="q2cbj1_9rhob like domain"/>
    <property type="match status" value="1"/>
</dbReference>
<evidence type="ECO:0000256" key="2">
    <source>
        <dbReference type="ARBA" id="ARBA00022723"/>
    </source>
</evidence>
<evidence type="ECO:0000259" key="8">
    <source>
        <dbReference type="PROSITE" id="PS51471"/>
    </source>
</evidence>
<keyword evidence="2" id="KW-0479">Metal-binding</keyword>
<reference evidence="9" key="1">
    <citation type="submission" date="2021-01" db="EMBL/GenBank/DDBJ databases">
        <authorList>
            <person name="Corre E."/>
            <person name="Pelletier E."/>
            <person name="Niang G."/>
            <person name="Scheremetjew M."/>
            <person name="Finn R."/>
            <person name="Kale V."/>
            <person name="Holt S."/>
            <person name="Cochrane G."/>
            <person name="Meng A."/>
            <person name="Brown T."/>
            <person name="Cohen L."/>
        </authorList>
    </citation>
    <scope>NUCLEOTIDE SEQUENCE</scope>
    <source>
        <strain evidence="9">CCMP3328</strain>
    </source>
</reference>
<evidence type="ECO:0000313" key="9">
    <source>
        <dbReference type="EMBL" id="CAD8337893.1"/>
    </source>
</evidence>
<dbReference type="SMART" id="SM00702">
    <property type="entry name" value="P4Hc"/>
    <property type="match status" value="1"/>
</dbReference>
<evidence type="ECO:0000256" key="4">
    <source>
        <dbReference type="ARBA" id="ARBA00023002"/>
    </source>
</evidence>
<dbReference type="GO" id="GO:0005506">
    <property type="term" value="F:iron ion binding"/>
    <property type="evidence" value="ECO:0007669"/>
    <property type="project" value="InterPro"/>
</dbReference>
<evidence type="ECO:0000256" key="5">
    <source>
        <dbReference type="ARBA" id="ARBA00023004"/>
    </source>
</evidence>
<dbReference type="GO" id="GO:0004656">
    <property type="term" value="F:procollagen-proline 4-dioxygenase activity"/>
    <property type="evidence" value="ECO:0007669"/>
    <property type="project" value="TreeGrafter"/>
</dbReference>
<gene>
    <name evidence="9" type="ORF">CAUS1442_LOCUS10021</name>
</gene>
<evidence type="ECO:0000256" key="6">
    <source>
        <dbReference type="SAM" id="MobiDB-lite"/>
    </source>
</evidence>
<comment type="cofactor">
    <cofactor evidence="1">
        <name>L-ascorbate</name>
        <dbReference type="ChEBI" id="CHEBI:38290"/>
    </cofactor>
</comment>
<dbReference type="PANTHER" id="PTHR10869:SF246">
    <property type="entry name" value="TRANSMEMBRANE PROLYL 4-HYDROXYLASE"/>
    <property type="match status" value="1"/>
</dbReference>
<evidence type="ECO:0000256" key="1">
    <source>
        <dbReference type="ARBA" id="ARBA00001961"/>
    </source>
</evidence>
<dbReference type="InterPro" id="IPR045054">
    <property type="entry name" value="P4HA-like"/>
</dbReference>
<dbReference type="GO" id="GO:0005783">
    <property type="term" value="C:endoplasmic reticulum"/>
    <property type="evidence" value="ECO:0007669"/>
    <property type="project" value="TreeGrafter"/>
</dbReference>
<feature type="region of interest" description="Disordered" evidence="6">
    <location>
        <begin position="177"/>
        <end position="199"/>
    </location>
</feature>
<keyword evidence="7" id="KW-0732">Signal</keyword>
<dbReference type="GO" id="GO:0031418">
    <property type="term" value="F:L-ascorbic acid binding"/>
    <property type="evidence" value="ECO:0007669"/>
    <property type="project" value="InterPro"/>
</dbReference>
<name>A0A7R9ZNK8_9STRA</name>
<dbReference type="InterPro" id="IPR006620">
    <property type="entry name" value="Pro_4_hyd_alph"/>
</dbReference>
<dbReference type="PROSITE" id="PS51471">
    <property type="entry name" value="FE2OG_OXY"/>
    <property type="match status" value="1"/>
</dbReference>
<proteinExistence type="predicted"/>
<evidence type="ECO:0000256" key="3">
    <source>
        <dbReference type="ARBA" id="ARBA00022964"/>
    </source>
</evidence>
<evidence type="ECO:0000256" key="7">
    <source>
        <dbReference type="SAM" id="SignalP"/>
    </source>
</evidence>
<keyword evidence="5" id="KW-0408">Iron</keyword>